<dbReference type="PANTHER" id="PTHR43798">
    <property type="entry name" value="MONOACYLGLYCEROL LIPASE"/>
    <property type="match status" value="1"/>
</dbReference>
<dbReference type="InterPro" id="IPR000073">
    <property type="entry name" value="AB_hydrolase_1"/>
</dbReference>
<keyword evidence="2" id="KW-0378">Hydrolase</keyword>
<organism evidence="2 3">
    <name type="scientific">Microdochium trichocladiopsis</name>
    <dbReference type="NCBI Taxonomy" id="1682393"/>
    <lineage>
        <taxon>Eukaryota</taxon>
        <taxon>Fungi</taxon>
        <taxon>Dikarya</taxon>
        <taxon>Ascomycota</taxon>
        <taxon>Pezizomycotina</taxon>
        <taxon>Sordariomycetes</taxon>
        <taxon>Xylariomycetidae</taxon>
        <taxon>Xylariales</taxon>
        <taxon>Microdochiaceae</taxon>
        <taxon>Microdochium</taxon>
    </lineage>
</organism>
<comment type="caution">
    <text evidence="2">The sequence shown here is derived from an EMBL/GenBank/DDBJ whole genome shotgun (WGS) entry which is preliminary data.</text>
</comment>
<dbReference type="Proteomes" id="UP000756346">
    <property type="component" value="Unassembled WGS sequence"/>
</dbReference>
<dbReference type="InterPro" id="IPR000639">
    <property type="entry name" value="Epox_hydrolase-like"/>
</dbReference>
<evidence type="ECO:0000313" key="3">
    <source>
        <dbReference type="Proteomes" id="UP000756346"/>
    </source>
</evidence>
<accession>A0A9P8XRY8</accession>
<dbReference type="GO" id="GO:0016020">
    <property type="term" value="C:membrane"/>
    <property type="evidence" value="ECO:0007669"/>
    <property type="project" value="TreeGrafter"/>
</dbReference>
<dbReference type="GO" id="GO:0047372">
    <property type="term" value="F:monoacylglycerol lipase activity"/>
    <property type="evidence" value="ECO:0007669"/>
    <property type="project" value="TreeGrafter"/>
</dbReference>
<dbReference type="PRINTS" id="PR00412">
    <property type="entry name" value="EPOXHYDRLASE"/>
</dbReference>
<dbReference type="PANTHER" id="PTHR43798:SF33">
    <property type="entry name" value="HYDROLASE, PUTATIVE (AFU_ORTHOLOGUE AFUA_2G14860)-RELATED"/>
    <property type="match status" value="1"/>
</dbReference>
<keyword evidence="3" id="KW-1185">Reference proteome</keyword>
<evidence type="ECO:0000313" key="2">
    <source>
        <dbReference type="EMBL" id="KAH7014405.1"/>
    </source>
</evidence>
<reference evidence="2" key="1">
    <citation type="journal article" date="2021" name="Nat. Commun.">
        <title>Genetic determinants of endophytism in the Arabidopsis root mycobiome.</title>
        <authorList>
            <person name="Mesny F."/>
            <person name="Miyauchi S."/>
            <person name="Thiergart T."/>
            <person name="Pickel B."/>
            <person name="Atanasova L."/>
            <person name="Karlsson M."/>
            <person name="Huettel B."/>
            <person name="Barry K.W."/>
            <person name="Haridas S."/>
            <person name="Chen C."/>
            <person name="Bauer D."/>
            <person name="Andreopoulos W."/>
            <person name="Pangilinan J."/>
            <person name="LaButti K."/>
            <person name="Riley R."/>
            <person name="Lipzen A."/>
            <person name="Clum A."/>
            <person name="Drula E."/>
            <person name="Henrissat B."/>
            <person name="Kohler A."/>
            <person name="Grigoriev I.V."/>
            <person name="Martin F.M."/>
            <person name="Hacquard S."/>
        </authorList>
    </citation>
    <scope>NUCLEOTIDE SEQUENCE</scope>
    <source>
        <strain evidence="2">MPI-CAGE-CH-0230</strain>
    </source>
</reference>
<dbReference type="EMBL" id="JAGTJQ010000013">
    <property type="protein sequence ID" value="KAH7014405.1"/>
    <property type="molecule type" value="Genomic_DNA"/>
</dbReference>
<dbReference type="GeneID" id="70191906"/>
<dbReference type="OrthoDB" id="284184at2759"/>
<name>A0A9P8XRY8_9PEZI</name>
<sequence>MAGAFTSATLALSTKEFTTSDGTRYTYDHSAAATVDDGATNTTKPTFLFFHGFPSSRHDWAAQVEALTAAGYGVIAPDLLGFGETDKPDPENLALYSWRRQSGHIGELLDAEAVDTVIGVGHDWGTSALGRAYNYNSDRFSHLVFILGFIDVDAFNAQTLLASEGQLAQYGYWYFFNHFSAEQLISDHLESFYSAAYTPDSASQGKELAHLGAARAWLTANKTTELASWDSPAHKATWFELYTQPNAVAASLNPYRRAMRGTDVSDDNNAIALQDKVLNVPVTLIGGTQDTISPAMYMRLLTEPVATQGLEEHLLEAGHWVGMERATEVNDILLGLGEGLTVSK</sequence>
<proteinExistence type="predicted"/>
<dbReference type="Gene3D" id="3.40.50.1820">
    <property type="entry name" value="alpha/beta hydrolase"/>
    <property type="match status" value="1"/>
</dbReference>
<protein>
    <submittedName>
        <fullName evidence="2">Alpha/Beta hydrolase protein</fullName>
    </submittedName>
</protein>
<dbReference type="InterPro" id="IPR050266">
    <property type="entry name" value="AB_hydrolase_sf"/>
</dbReference>
<evidence type="ECO:0000259" key="1">
    <source>
        <dbReference type="Pfam" id="PF00561"/>
    </source>
</evidence>
<dbReference type="SUPFAM" id="SSF53474">
    <property type="entry name" value="alpha/beta-Hydrolases"/>
    <property type="match status" value="1"/>
</dbReference>
<dbReference type="InterPro" id="IPR029058">
    <property type="entry name" value="AB_hydrolase_fold"/>
</dbReference>
<dbReference type="RefSeq" id="XP_046005372.1">
    <property type="nucleotide sequence ID" value="XM_046162360.1"/>
</dbReference>
<gene>
    <name evidence="2" type="ORF">B0I36DRAFT_425810</name>
</gene>
<dbReference type="GO" id="GO:0046464">
    <property type="term" value="P:acylglycerol catabolic process"/>
    <property type="evidence" value="ECO:0007669"/>
    <property type="project" value="TreeGrafter"/>
</dbReference>
<dbReference type="Pfam" id="PF00561">
    <property type="entry name" value="Abhydrolase_1"/>
    <property type="match status" value="1"/>
</dbReference>
<feature type="domain" description="AB hydrolase-1" evidence="1">
    <location>
        <begin position="45"/>
        <end position="325"/>
    </location>
</feature>
<dbReference type="AlphaFoldDB" id="A0A9P8XRY8"/>